<evidence type="ECO:0000313" key="4">
    <source>
        <dbReference type="Proteomes" id="UP000004095"/>
    </source>
</evidence>
<dbReference type="RefSeq" id="WP_002703375.1">
    <property type="nucleotide sequence ID" value="NZ_AAWS01000054.1"/>
</dbReference>
<reference evidence="3 4" key="1">
    <citation type="submission" date="2007-01" db="EMBL/GenBank/DDBJ databases">
        <authorList>
            <person name="Haygood M."/>
            <person name="Podell S."/>
            <person name="Anderson C."/>
            <person name="Hopkinson B."/>
            <person name="Roe K."/>
            <person name="Barbeau K."/>
            <person name="Gaasterland T."/>
            <person name="Ferriera S."/>
            <person name="Johnson J."/>
            <person name="Kravitz S."/>
            <person name="Beeson K."/>
            <person name="Sutton G."/>
            <person name="Rogers Y.-H."/>
            <person name="Friedman R."/>
            <person name="Frazier M."/>
            <person name="Venter J.C."/>
        </authorList>
    </citation>
    <scope>NUCLEOTIDE SEQUENCE [LARGE SCALE GENOMIC DNA]</scope>
    <source>
        <strain evidence="3 4">ATCC 23134</strain>
    </source>
</reference>
<evidence type="ECO:0000256" key="1">
    <source>
        <dbReference type="ARBA" id="ARBA00008007"/>
    </source>
</evidence>
<proteinExistence type="inferred from homology"/>
<feature type="domain" description="Phosphoribosyltransferase" evidence="2">
    <location>
        <begin position="167"/>
        <end position="237"/>
    </location>
</feature>
<name>A1ZWT9_MICM2</name>
<protein>
    <submittedName>
        <fullName evidence="3">Competence protein</fullName>
    </submittedName>
</protein>
<evidence type="ECO:0000313" key="3">
    <source>
        <dbReference type="EMBL" id="EAY25116.1"/>
    </source>
</evidence>
<accession>A1ZWT9</accession>
<dbReference type="SUPFAM" id="SSF53271">
    <property type="entry name" value="PRTase-like"/>
    <property type="match status" value="1"/>
</dbReference>
<dbReference type="PANTHER" id="PTHR47505:SF1">
    <property type="entry name" value="DNA UTILIZATION PROTEIN YHGH"/>
    <property type="match status" value="1"/>
</dbReference>
<dbReference type="PANTHER" id="PTHR47505">
    <property type="entry name" value="DNA UTILIZATION PROTEIN YHGH"/>
    <property type="match status" value="1"/>
</dbReference>
<dbReference type="eggNOG" id="COG1040">
    <property type="taxonomic scope" value="Bacteria"/>
</dbReference>
<dbReference type="OrthoDB" id="9779910at2"/>
<gene>
    <name evidence="3" type="ORF">M23134_05886</name>
</gene>
<dbReference type="InterPro" id="IPR051910">
    <property type="entry name" value="ComF/GntX_DNA_util-trans"/>
</dbReference>
<evidence type="ECO:0000259" key="2">
    <source>
        <dbReference type="Pfam" id="PF00156"/>
    </source>
</evidence>
<organism evidence="3 4">
    <name type="scientific">Microscilla marina ATCC 23134</name>
    <dbReference type="NCBI Taxonomy" id="313606"/>
    <lineage>
        <taxon>Bacteria</taxon>
        <taxon>Pseudomonadati</taxon>
        <taxon>Bacteroidota</taxon>
        <taxon>Cytophagia</taxon>
        <taxon>Cytophagales</taxon>
        <taxon>Microscillaceae</taxon>
        <taxon>Microscilla</taxon>
    </lineage>
</organism>
<dbReference type="Pfam" id="PF00156">
    <property type="entry name" value="Pribosyltran"/>
    <property type="match status" value="1"/>
</dbReference>
<dbReference type="EMBL" id="AAWS01000054">
    <property type="protein sequence ID" value="EAY25116.1"/>
    <property type="molecule type" value="Genomic_DNA"/>
</dbReference>
<dbReference type="CDD" id="cd06223">
    <property type="entry name" value="PRTases_typeI"/>
    <property type="match status" value="1"/>
</dbReference>
<dbReference type="Proteomes" id="UP000004095">
    <property type="component" value="Unassembled WGS sequence"/>
</dbReference>
<dbReference type="Gene3D" id="3.40.50.2020">
    <property type="match status" value="1"/>
</dbReference>
<comment type="similarity">
    <text evidence="1">Belongs to the ComF/GntX family.</text>
</comment>
<sequence length="241" mass="27310">MLKKLENTWLADFFSLIFPNYCLGCEAPLTKGEKQLCTRCLYDLPQTNYHLHKDNVLSQRFWGRVPIEYAFAYLKFSKGGKVQKILHELKYDHNQTIGEMVGNWYGQLLIDAALAKLDGKQEQIFDLILPVPLHKAKLRSRGYNQSDCFARGLSAITDIPWYANVLRRNKATKTQTKKGRIDRWKNVDNIFEVLRPELVKGQHVLLVDDVVTTGATLEACANSLLKVGTAKVSVATIAVAL</sequence>
<keyword evidence="4" id="KW-1185">Reference proteome</keyword>
<dbReference type="InterPro" id="IPR000836">
    <property type="entry name" value="PRTase_dom"/>
</dbReference>
<dbReference type="InterPro" id="IPR029057">
    <property type="entry name" value="PRTase-like"/>
</dbReference>
<dbReference type="AlphaFoldDB" id="A1ZWT9"/>
<comment type="caution">
    <text evidence="3">The sequence shown here is derived from an EMBL/GenBank/DDBJ whole genome shotgun (WGS) entry which is preliminary data.</text>
</comment>